<proteinExistence type="predicted"/>
<protein>
    <submittedName>
        <fullName evidence="2">Uncharacterized protein</fullName>
    </submittedName>
</protein>
<evidence type="ECO:0000313" key="3">
    <source>
        <dbReference type="Proteomes" id="UP000034680"/>
    </source>
</evidence>
<dbReference type="EMBL" id="LCUC01000719">
    <property type="protein sequence ID" value="KKY29513.1"/>
    <property type="molecule type" value="Genomic_DNA"/>
</dbReference>
<dbReference type="AlphaFoldDB" id="A0A0G2H2I0"/>
<reference evidence="2 3" key="2">
    <citation type="submission" date="2015-05" db="EMBL/GenBank/DDBJ databases">
        <authorList>
            <person name="Morales-Cruz A."/>
            <person name="Amrine K.C."/>
            <person name="Cantu D."/>
        </authorList>
    </citation>
    <scope>NUCLEOTIDE SEQUENCE [LARGE SCALE GENOMIC DNA]</scope>
    <source>
        <strain evidence="2">DA912</strain>
    </source>
</reference>
<reference evidence="2 3" key="1">
    <citation type="submission" date="2015-05" db="EMBL/GenBank/DDBJ databases">
        <title>Distinctive expansion of gene families associated with plant cell wall degradation and secondary metabolism in the genomes of grapevine trunk pathogens.</title>
        <authorList>
            <person name="Lawrence D.P."/>
            <person name="Travadon R."/>
            <person name="Rolshausen P.E."/>
            <person name="Baumgartner K."/>
        </authorList>
    </citation>
    <scope>NUCLEOTIDE SEQUENCE [LARGE SCALE GENOMIC DNA]</scope>
    <source>
        <strain evidence="2">DA912</strain>
    </source>
</reference>
<feature type="region of interest" description="Disordered" evidence="1">
    <location>
        <begin position="95"/>
        <end position="119"/>
    </location>
</feature>
<keyword evidence="3" id="KW-1185">Reference proteome</keyword>
<evidence type="ECO:0000256" key="1">
    <source>
        <dbReference type="SAM" id="MobiDB-lite"/>
    </source>
</evidence>
<evidence type="ECO:0000313" key="2">
    <source>
        <dbReference type="EMBL" id="KKY29513.1"/>
    </source>
</evidence>
<comment type="caution">
    <text evidence="2">The sequence shown here is derived from an EMBL/GenBank/DDBJ whole genome shotgun (WGS) entry which is preliminary data.</text>
</comment>
<dbReference type="OrthoDB" id="5243808at2759"/>
<name>A0A0G2H2I0_9PEZI</name>
<sequence length="196" mass="22112">MFRFGSILRGLEVERIGGTLSFHYADPANGENGWIPDDLKVIKEYFPNISSLALYGNDFLTECGGITNLSSLTMTTEAIDIWQWISEYDGSLFFTDPDQDPDQNEDEDEDEDEEIWSGGGDKSCVHPHVVGKAFETCTNLRELSFVFAHEMRTWAIVETGQEAHGADGKVFKTCDSVNLKHALCMSRTDYSSDRWF</sequence>
<dbReference type="Proteomes" id="UP000034680">
    <property type="component" value="Unassembled WGS sequence"/>
</dbReference>
<gene>
    <name evidence="2" type="ORF">UCDDA912_g10561</name>
</gene>
<accession>A0A0G2H2I0</accession>
<feature type="compositionally biased region" description="Acidic residues" evidence="1">
    <location>
        <begin position="97"/>
        <end position="115"/>
    </location>
</feature>
<organism evidence="2 3">
    <name type="scientific">Diaporthe ampelina</name>
    <dbReference type="NCBI Taxonomy" id="1214573"/>
    <lineage>
        <taxon>Eukaryota</taxon>
        <taxon>Fungi</taxon>
        <taxon>Dikarya</taxon>
        <taxon>Ascomycota</taxon>
        <taxon>Pezizomycotina</taxon>
        <taxon>Sordariomycetes</taxon>
        <taxon>Sordariomycetidae</taxon>
        <taxon>Diaporthales</taxon>
        <taxon>Diaporthaceae</taxon>
        <taxon>Diaporthe</taxon>
    </lineage>
</organism>